<keyword evidence="1" id="KW-0472">Membrane</keyword>
<protein>
    <recommendedName>
        <fullName evidence="4">DUF2142 domain-containing protein</fullName>
    </recommendedName>
</protein>
<dbReference type="Proteomes" id="UP000009888">
    <property type="component" value="Unassembled WGS sequence"/>
</dbReference>
<dbReference type="HOGENOM" id="CLU_476228_0_0_11"/>
<evidence type="ECO:0008006" key="4">
    <source>
        <dbReference type="Google" id="ProtNLM"/>
    </source>
</evidence>
<gene>
    <name evidence="2" type="ORF">HMPREF9233_01212</name>
</gene>
<feature type="transmembrane region" description="Helical" evidence="1">
    <location>
        <begin position="411"/>
        <end position="430"/>
    </location>
</feature>
<sequence length="572" mass="62436">MLIADSPRDRWGNVKWEAMRKSRKLALKRGASGGDPRWRRNLWTFALLAALTSCLSVVAFPFAGPDEQAHFLYGYAVVTGQSPMESDGLSAPRYLATGDMACWNDHPENPAVCDLPDLNSGTTLVETVTTAANYPPLYYILTCWPLLIASGAPAIYCVRILSAILFCALITCALGNLARIHPWGPRAATLLCATLFPTVLSLGSVLNPQALELGCALVYSVLFVRLIHIYAQGTRLGDARRALIVMAPFLVLWILSRPVGPFWAIIVSVIFCLWLGVGGLKRLSLTREFWILLGSATLACLIWLLWRWVAQATIPVSGSPDYLALFGDSLSHLQLHLSSILAWASIPIPAWARYLAEITFLGALVCGFLLGSLRLKLALAAGIAAFPLSIVVATGQVYAEAGYMWQMRYSFPLVFALLVASCASVAERWARAELAERRADAERRGNDKQAVSPAIVDGVSAANKPSRLWPAVLGRGLAIIYLVASYAVWLSFLWSFPQRMWAQLEGGGWSGLPLGPRFAVFAAFGIVTASFVLLLADISRGRRRRGPRNQLEQGAAPWPRGARGERNILAEM</sequence>
<feature type="transmembrane region" description="Helical" evidence="1">
    <location>
        <begin position="42"/>
        <end position="63"/>
    </location>
</feature>
<evidence type="ECO:0000313" key="3">
    <source>
        <dbReference type="Proteomes" id="UP000009888"/>
    </source>
</evidence>
<feature type="transmembrane region" description="Helical" evidence="1">
    <location>
        <begin position="239"/>
        <end position="256"/>
    </location>
</feature>
<keyword evidence="3" id="KW-1185">Reference proteome</keyword>
<feature type="transmembrane region" description="Helical" evidence="1">
    <location>
        <begin position="153"/>
        <end position="175"/>
    </location>
</feature>
<feature type="transmembrane region" description="Helical" evidence="1">
    <location>
        <begin position="262"/>
        <end position="280"/>
    </location>
</feature>
<dbReference type="AlphaFoldDB" id="K9EDI3"/>
<feature type="transmembrane region" description="Helical" evidence="1">
    <location>
        <begin position="472"/>
        <end position="494"/>
    </location>
</feature>
<organism evidence="2 3">
    <name type="scientific">Actinobaculum massiliense ACS-171-V-Col2</name>
    <dbReference type="NCBI Taxonomy" id="883066"/>
    <lineage>
        <taxon>Bacteria</taxon>
        <taxon>Bacillati</taxon>
        <taxon>Actinomycetota</taxon>
        <taxon>Actinomycetes</taxon>
        <taxon>Actinomycetales</taxon>
        <taxon>Actinomycetaceae</taxon>
        <taxon>Actinobaculum</taxon>
    </lineage>
</organism>
<dbReference type="STRING" id="202789.GCA_001457435_00903"/>
<evidence type="ECO:0000313" key="2">
    <source>
        <dbReference type="EMBL" id="EKU94758.1"/>
    </source>
</evidence>
<feature type="transmembrane region" description="Helical" evidence="1">
    <location>
        <begin position="377"/>
        <end position="399"/>
    </location>
</feature>
<dbReference type="EMBL" id="AGWL01000007">
    <property type="protein sequence ID" value="EKU94758.1"/>
    <property type="molecule type" value="Genomic_DNA"/>
</dbReference>
<name>K9EDI3_9ACTO</name>
<feature type="transmembrane region" description="Helical" evidence="1">
    <location>
        <begin position="187"/>
        <end position="204"/>
    </location>
</feature>
<feature type="transmembrane region" description="Helical" evidence="1">
    <location>
        <begin position="210"/>
        <end position="227"/>
    </location>
</feature>
<reference evidence="2 3" key="1">
    <citation type="submission" date="2012-09" db="EMBL/GenBank/DDBJ databases">
        <title>The Genome Sequence of Actinobaculum massiliae ACS-171-V-COL2.</title>
        <authorList>
            <consortium name="The Broad Institute Genome Sequencing Platform"/>
            <person name="Earl A."/>
            <person name="Ward D."/>
            <person name="Feldgarden M."/>
            <person name="Gevers D."/>
            <person name="Saerens B."/>
            <person name="Vaneechoutte M."/>
            <person name="Walker B."/>
            <person name="Young S.K."/>
            <person name="Zeng Q."/>
            <person name="Gargeya S."/>
            <person name="Fitzgerald M."/>
            <person name="Haas B."/>
            <person name="Abouelleil A."/>
            <person name="Alvarado L."/>
            <person name="Arachchi H.M."/>
            <person name="Berlin A."/>
            <person name="Chapman S.B."/>
            <person name="Goldberg J."/>
            <person name="Griggs A."/>
            <person name="Gujja S."/>
            <person name="Hansen M."/>
            <person name="Howarth C."/>
            <person name="Imamovic A."/>
            <person name="Larimer J."/>
            <person name="McCowen C."/>
            <person name="Montmayeur A."/>
            <person name="Murphy C."/>
            <person name="Neiman D."/>
            <person name="Pearson M."/>
            <person name="Priest M."/>
            <person name="Roberts A."/>
            <person name="Saif S."/>
            <person name="Shea T."/>
            <person name="Sisk P."/>
            <person name="Sykes S."/>
            <person name="Wortman J."/>
            <person name="Nusbaum C."/>
            <person name="Birren B."/>
        </authorList>
    </citation>
    <scope>NUCLEOTIDE SEQUENCE [LARGE SCALE GENOMIC DNA]</scope>
    <source>
        <strain evidence="3">ACS-171-V-Col2</strain>
    </source>
</reference>
<proteinExistence type="predicted"/>
<dbReference type="InterPro" id="IPR018674">
    <property type="entry name" value="DUF2142_membrane"/>
</dbReference>
<dbReference type="Pfam" id="PF09913">
    <property type="entry name" value="DUF2142"/>
    <property type="match status" value="1"/>
</dbReference>
<evidence type="ECO:0000256" key="1">
    <source>
        <dbReference type="SAM" id="Phobius"/>
    </source>
</evidence>
<dbReference type="eggNOG" id="COG5305">
    <property type="taxonomic scope" value="Bacteria"/>
</dbReference>
<keyword evidence="1" id="KW-0812">Transmembrane</keyword>
<accession>K9EDI3</accession>
<comment type="caution">
    <text evidence="2">The sequence shown here is derived from an EMBL/GenBank/DDBJ whole genome shotgun (WGS) entry which is preliminary data.</text>
</comment>
<keyword evidence="1" id="KW-1133">Transmembrane helix</keyword>
<feature type="transmembrane region" description="Helical" evidence="1">
    <location>
        <begin position="289"/>
        <end position="309"/>
    </location>
</feature>
<feature type="transmembrane region" description="Helical" evidence="1">
    <location>
        <begin position="351"/>
        <end position="370"/>
    </location>
</feature>
<feature type="transmembrane region" description="Helical" evidence="1">
    <location>
        <begin position="514"/>
        <end position="536"/>
    </location>
</feature>
<dbReference type="PATRIC" id="fig|883066.3.peg.1270"/>